<name>A0A843U0J1_COLES</name>
<evidence type="ECO:0000313" key="3">
    <source>
        <dbReference type="Proteomes" id="UP000652761"/>
    </source>
</evidence>
<reference evidence="2" key="1">
    <citation type="submission" date="2017-07" db="EMBL/GenBank/DDBJ databases">
        <title>Taro Niue Genome Assembly and Annotation.</title>
        <authorList>
            <person name="Atibalentja N."/>
            <person name="Keating K."/>
            <person name="Fields C.J."/>
        </authorList>
    </citation>
    <scope>NUCLEOTIDE SEQUENCE</scope>
    <source>
        <strain evidence="2">Niue_2</strain>
        <tissue evidence="2">Leaf</tissue>
    </source>
</reference>
<dbReference type="AlphaFoldDB" id="A0A843U0J1"/>
<gene>
    <name evidence="2" type="ORF">Taro_007786</name>
</gene>
<feature type="region of interest" description="Disordered" evidence="1">
    <location>
        <begin position="150"/>
        <end position="273"/>
    </location>
</feature>
<organism evidence="2 3">
    <name type="scientific">Colocasia esculenta</name>
    <name type="common">Wild taro</name>
    <name type="synonym">Arum esculentum</name>
    <dbReference type="NCBI Taxonomy" id="4460"/>
    <lineage>
        <taxon>Eukaryota</taxon>
        <taxon>Viridiplantae</taxon>
        <taxon>Streptophyta</taxon>
        <taxon>Embryophyta</taxon>
        <taxon>Tracheophyta</taxon>
        <taxon>Spermatophyta</taxon>
        <taxon>Magnoliopsida</taxon>
        <taxon>Liliopsida</taxon>
        <taxon>Araceae</taxon>
        <taxon>Aroideae</taxon>
        <taxon>Colocasieae</taxon>
        <taxon>Colocasia</taxon>
    </lineage>
</organism>
<keyword evidence="3" id="KW-1185">Reference proteome</keyword>
<dbReference type="EMBL" id="NMUH01000250">
    <property type="protein sequence ID" value="MQL75390.1"/>
    <property type="molecule type" value="Genomic_DNA"/>
</dbReference>
<feature type="compositionally biased region" description="Pro residues" evidence="1">
    <location>
        <begin position="309"/>
        <end position="320"/>
    </location>
</feature>
<dbReference type="Proteomes" id="UP000652761">
    <property type="component" value="Unassembled WGS sequence"/>
</dbReference>
<feature type="region of interest" description="Disordered" evidence="1">
    <location>
        <begin position="286"/>
        <end position="320"/>
    </location>
</feature>
<sequence>MYGRELEASLRAMDYCQFLEDCFFCNFLRWSDATEAGVSPLPPAFSRAAEKFTIFTSRDQVLCMEYLAANFPGLVSLWAMLASLLVEVVEVAISVVPILEAVLVVDPDPEGDLMWWQCQQPPCFLRSEVGVEKTPSRSFEVPSRSFEVSSRSFASSRDERGEETPAATLSSSLSYCDRDRGEQQCSSPPSPTVTGKGAADPFLPPPISSSGSGDGEVQWLRRCGPGGATADRPGGGGPGCSRRRRRRGVLAAAAAAREVPGGSGGSEGPFLRGGPVLFFLPSAAAQNRGPVAPPPLPLLTGRPKTGGRSPPPLPLPEAEV</sequence>
<protein>
    <submittedName>
        <fullName evidence="2">Uncharacterized protein</fullName>
    </submittedName>
</protein>
<accession>A0A843U0J1</accession>
<comment type="caution">
    <text evidence="2">The sequence shown here is derived from an EMBL/GenBank/DDBJ whole genome shotgun (WGS) entry which is preliminary data.</text>
</comment>
<evidence type="ECO:0000256" key="1">
    <source>
        <dbReference type="SAM" id="MobiDB-lite"/>
    </source>
</evidence>
<evidence type="ECO:0000313" key="2">
    <source>
        <dbReference type="EMBL" id="MQL75390.1"/>
    </source>
</evidence>
<feature type="compositionally biased region" description="Low complexity" evidence="1">
    <location>
        <begin position="249"/>
        <end position="260"/>
    </location>
</feature>
<proteinExistence type="predicted"/>